<proteinExistence type="predicted"/>
<name>A0A068V2Y8_COFCA</name>
<reference evidence="3" key="1">
    <citation type="journal article" date="2014" name="Science">
        <title>The coffee genome provides insight into the convergent evolution of caffeine biosynthesis.</title>
        <authorList>
            <person name="Denoeud F."/>
            <person name="Carretero-Paulet L."/>
            <person name="Dereeper A."/>
            <person name="Droc G."/>
            <person name="Guyot R."/>
            <person name="Pietrella M."/>
            <person name="Zheng C."/>
            <person name="Alberti A."/>
            <person name="Anthony F."/>
            <person name="Aprea G."/>
            <person name="Aury J.M."/>
            <person name="Bento P."/>
            <person name="Bernard M."/>
            <person name="Bocs S."/>
            <person name="Campa C."/>
            <person name="Cenci A."/>
            <person name="Combes M.C."/>
            <person name="Crouzillat D."/>
            <person name="Da Silva C."/>
            <person name="Daddiego L."/>
            <person name="De Bellis F."/>
            <person name="Dussert S."/>
            <person name="Garsmeur O."/>
            <person name="Gayraud T."/>
            <person name="Guignon V."/>
            <person name="Jahn K."/>
            <person name="Jamilloux V."/>
            <person name="Joet T."/>
            <person name="Labadie K."/>
            <person name="Lan T."/>
            <person name="Leclercq J."/>
            <person name="Lepelley M."/>
            <person name="Leroy T."/>
            <person name="Li L.T."/>
            <person name="Librado P."/>
            <person name="Lopez L."/>
            <person name="Munoz A."/>
            <person name="Noel B."/>
            <person name="Pallavicini A."/>
            <person name="Perrotta G."/>
            <person name="Poncet V."/>
            <person name="Pot D."/>
            <person name="Priyono X."/>
            <person name="Rigoreau M."/>
            <person name="Rouard M."/>
            <person name="Rozas J."/>
            <person name="Tranchant-Dubreuil C."/>
            <person name="VanBuren R."/>
            <person name="Zhang Q."/>
            <person name="Andrade A.C."/>
            <person name="Argout X."/>
            <person name="Bertrand B."/>
            <person name="de Kochko A."/>
            <person name="Graziosi G."/>
            <person name="Henry R.J."/>
            <person name="Jayarama X."/>
            <person name="Ming R."/>
            <person name="Nagai C."/>
            <person name="Rounsley S."/>
            <person name="Sankoff D."/>
            <person name="Giuliano G."/>
            <person name="Albert V.A."/>
            <person name="Wincker P."/>
            <person name="Lashermes P."/>
        </authorList>
    </citation>
    <scope>NUCLEOTIDE SEQUENCE [LARGE SCALE GENOMIC DNA]</scope>
    <source>
        <strain evidence="3">cv. DH200-94</strain>
    </source>
</reference>
<dbReference type="InParanoid" id="A0A068V2Y8"/>
<dbReference type="OMA" id="VCKFKRS"/>
<keyword evidence="3" id="KW-1185">Reference proteome</keyword>
<evidence type="ECO:0000313" key="2">
    <source>
        <dbReference type="EMBL" id="CDP15026.1"/>
    </source>
</evidence>
<dbReference type="OrthoDB" id="693735at2759"/>
<evidence type="ECO:0000256" key="1">
    <source>
        <dbReference type="SAM" id="MobiDB-lite"/>
    </source>
</evidence>
<dbReference type="Gramene" id="CDP15026">
    <property type="protein sequence ID" value="CDP15026"/>
    <property type="gene ID" value="GSCOC_T00042560001"/>
</dbReference>
<sequence length="68" mass="7424">MVARAAAAAKKKQGQQKQEEHQQVQKQIILLNKGKTGKFKRSTSNLEEDGISSAMLLLACIACTPQKV</sequence>
<feature type="region of interest" description="Disordered" evidence="1">
    <location>
        <begin position="1"/>
        <end position="24"/>
    </location>
</feature>
<gene>
    <name evidence="2" type="ORF">GSCOC_T00042560001</name>
</gene>
<accession>A0A068V2Y8</accession>
<dbReference type="EMBL" id="HG739178">
    <property type="protein sequence ID" value="CDP15026.1"/>
    <property type="molecule type" value="Genomic_DNA"/>
</dbReference>
<dbReference type="PANTHER" id="PTHR38398:SF1">
    <property type="entry name" value="EXPRESSED PROTEIN"/>
    <property type="match status" value="1"/>
</dbReference>
<protein>
    <submittedName>
        <fullName evidence="2">Uncharacterized protein</fullName>
    </submittedName>
</protein>
<organism evidence="2 3">
    <name type="scientific">Coffea canephora</name>
    <name type="common">Robusta coffee</name>
    <dbReference type="NCBI Taxonomy" id="49390"/>
    <lineage>
        <taxon>Eukaryota</taxon>
        <taxon>Viridiplantae</taxon>
        <taxon>Streptophyta</taxon>
        <taxon>Embryophyta</taxon>
        <taxon>Tracheophyta</taxon>
        <taxon>Spermatophyta</taxon>
        <taxon>Magnoliopsida</taxon>
        <taxon>eudicotyledons</taxon>
        <taxon>Gunneridae</taxon>
        <taxon>Pentapetalae</taxon>
        <taxon>asterids</taxon>
        <taxon>lamiids</taxon>
        <taxon>Gentianales</taxon>
        <taxon>Rubiaceae</taxon>
        <taxon>Ixoroideae</taxon>
        <taxon>Gardenieae complex</taxon>
        <taxon>Bertiereae - Coffeeae clade</taxon>
        <taxon>Coffeeae</taxon>
        <taxon>Coffea</taxon>
    </lineage>
</organism>
<dbReference type="PhylomeDB" id="A0A068V2Y8"/>
<dbReference type="PANTHER" id="PTHR38398">
    <property type="entry name" value="EXPRESSED PROTEIN"/>
    <property type="match status" value="1"/>
</dbReference>
<dbReference type="AlphaFoldDB" id="A0A068V2Y8"/>
<dbReference type="Proteomes" id="UP000295252">
    <property type="component" value="Chromosome VI"/>
</dbReference>
<evidence type="ECO:0000313" key="3">
    <source>
        <dbReference type="Proteomes" id="UP000295252"/>
    </source>
</evidence>